<dbReference type="Proteomes" id="UP001642483">
    <property type="component" value="Unassembled WGS sequence"/>
</dbReference>
<sequence length="110" mass="12417">MDAHGPRNEQNNHVVENDLILEDVNEVDRVVNQPPPPPANVTCRHTSQTRAITTAKNVRQDKGKTQHYANSPNEYRSSSEAHCEIYFDAMLSAPPLIDFIDSRAIHRLNS</sequence>
<protein>
    <submittedName>
        <fullName evidence="1">Uncharacterized protein</fullName>
    </submittedName>
</protein>
<accession>A0ABP0GT16</accession>
<reference evidence="1 2" key="1">
    <citation type="submission" date="2024-02" db="EMBL/GenBank/DDBJ databases">
        <authorList>
            <person name="Daric V."/>
            <person name="Darras S."/>
        </authorList>
    </citation>
    <scope>NUCLEOTIDE SEQUENCE [LARGE SCALE GENOMIC DNA]</scope>
</reference>
<name>A0ABP0GT16_CLALP</name>
<proteinExistence type="predicted"/>
<dbReference type="EMBL" id="CAWYQH010000141">
    <property type="protein sequence ID" value="CAK8694882.1"/>
    <property type="molecule type" value="Genomic_DNA"/>
</dbReference>
<evidence type="ECO:0000313" key="1">
    <source>
        <dbReference type="EMBL" id="CAK8694882.1"/>
    </source>
</evidence>
<organism evidence="1 2">
    <name type="scientific">Clavelina lepadiformis</name>
    <name type="common">Light-bulb sea squirt</name>
    <name type="synonym">Ascidia lepadiformis</name>
    <dbReference type="NCBI Taxonomy" id="159417"/>
    <lineage>
        <taxon>Eukaryota</taxon>
        <taxon>Metazoa</taxon>
        <taxon>Chordata</taxon>
        <taxon>Tunicata</taxon>
        <taxon>Ascidiacea</taxon>
        <taxon>Aplousobranchia</taxon>
        <taxon>Clavelinidae</taxon>
        <taxon>Clavelina</taxon>
    </lineage>
</organism>
<comment type="caution">
    <text evidence="1">The sequence shown here is derived from an EMBL/GenBank/DDBJ whole genome shotgun (WGS) entry which is preliminary data.</text>
</comment>
<evidence type="ECO:0000313" key="2">
    <source>
        <dbReference type="Proteomes" id="UP001642483"/>
    </source>
</evidence>
<keyword evidence="2" id="KW-1185">Reference proteome</keyword>
<gene>
    <name evidence="1" type="ORF">CVLEPA_LOCUS28210</name>
</gene>